<reference evidence="6" key="1">
    <citation type="submission" date="2018-12" db="EMBL/GenBank/DDBJ databases">
        <title>Novel natural products biosynthetic potential of the class Ktedonobacteria.</title>
        <authorList>
            <person name="Zheng Y."/>
            <person name="Saitou A."/>
            <person name="Wang C.M."/>
            <person name="Toyoda A."/>
            <person name="Minakuchi Y."/>
            <person name="Sekiguchi Y."/>
            <person name="Ueda K."/>
            <person name="Takano H."/>
            <person name="Sakai Y."/>
            <person name="Yokota A."/>
            <person name="Yabe S."/>
        </authorList>
    </citation>
    <scope>NUCLEOTIDE SEQUENCE</scope>
    <source>
        <strain evidence="6">A3-2</strain>
    </source>
</reference>
<dbReference type="Pfam" id="PF00581">
    <property type="entry name" value="Rhodanese"/>
    <property type="match status" value="2"/>
</dbReference>
<keyword evidence="4" id="KW-0472">Membrane</keyword>
<evidence type="ECO:0000259" key="5">
    <source>
        <dbReference type="PROSITE" id="PS50206"/>
    </source>
</evidence>
<name>A0A455SVX1_9CHLR</name>
<evidence type="ECO:0000256" key="2">
    <source>
        <dbReference type="ARBA" id="ARBA00022737"/>
    </source>
</evidence>
<dbReference type="PANTHER" id="PTHR43855">
    <property type="entry name" value="THIOSULFATE SULFURTRANSFERASE"/>
    <property type="match status" value="1"/>
</dbReference>
<dbReference type="EC" id="2.8.1.1" evidence="1"/>
<sequence>MTMASGQRDRLLVEPAWLEEHLHDPRLRIVDMRGYVRTVEYGAGEQEAVYEGARAEYEQGHIPGAVYLDWTSDIVDPDSEVKAQLAPPERFAAVLGRLGIGDEHIVVAYDAHPASQFATRLWWALTYYGHREVRVLNGGFPRWLREGRPVTTEVPQFPPAVFTPRVQPELRATAEEVLAALGREGVRVIDARDVGQYSGRVVRRPGRPGHIPGAINIPREELVDPQTGQFRSNEELAAVFTRAGVRPEERVIAYCNGGVAATVVLFSLALLGYPHLTNYDGSWNEWGVRSDLPTEV</sequence>
<dbReference type="GO" id="GO:0004792">
    <property type="term" value="F:thiosulfate-cyanide sulfurtransferase activity"/>
    <property type="evidence" value="ECO:0007669"/>
    <property type="project" value="UniProtKB-EC"/>
</dbReference>
<dbReference type="CDD" id="cd01449">
    <property type="entry name" value="TST_Repeat_2"/>
    <property type="match status" value="1"/>
</dbReference>
<keyword evidence="2" id="KW-0677">Repeat</keyword>
<evidence type="ECO:0000256" key="1">
    <source>
        <dbReference type="ARBA" id="ARBA00012245"/>
    </source>
</evidence>
<dbReference type="EMBL" id="AP019377">
    <property type="protein sequence ID" value="BBH91820.1"/>
    <property type="molecule type" value="Genomic_DNA"/>
</dbReference>
<organism evidence="6">
    <name type="scientific">Thermogemmatispora argillosa</name>
    <dbReference type="NCBI Taxonomy" id="2045280"/>
    <lineage>
        <taxon>Bacteria</taxon>
        <taxon>Bacillati</taxon>
        <taxon>Chloroflexota</taxon>
        <taxon>Ktedonobacteria</taxon>
        <taxon>Thermogemmatisporales</taxon>
        <taxon>Thermogemmatisporaceae</taxon>
        <taxon>Thermogemmatispora</taxon>
    </lineage>
</organism>
<dbReference type="SMART" id="SM00450">
    <property type="entry name" value="RHOD"/>
    <property type="match status" value="2"/>
</dbReference>
<dbReference type="SUPFAM" id="SSF52821">
    <property type="entry name" value="Rhodanese/Cell cycle control phosphatase"/>
    <property type="match status" value="2"/>
</dbReference>
<feature type="domain" description="Rhodanese" evidence="5">
    <location>
        <begin position="48"/>
        <end position="152"/>
    </location>
</feature>
<evidence type="ECO:0000256" key="3">
    <source>
        <dbReference type="ARBA" id="ARBA00047549"/>
    </source>
</evidence>
<dbReference type="PROSITE" id="PS00380">
    <property type="entry name" value="RHODANESE_1"/>
    <property type="match status" value="1"/>
</dbReference>
<dbReference type="InterPro" id="IPR001763">
    <property type="entry name" value="Rhodanese-like_dom"/>
</dbReference>
<dbReference type="InterPro" id="IPR036873">
    <property type="entry name" value="Rhodanese-like_dom_sf"/>
</dbReference>
<dbReference type="InterPro" id="IPR001307">
    <property type="entry name" value="Thiosulphate_STrfase_CS"/>
</dbReference>
<accession>A0A455SVX1</accession>
<keyword evidence="4" id="KW-1133">Transmembrane helix</keyword>
<dbReference type="PROSITE" id="PS50206">
    <property type="entry name" value="RHODANESE_3"/>
    <property type="match status" value="2"/>
</dbReference>
<feature type="domain" description="Rhodanese" evidence="5">
    <location>
        <begin position="182"/>
        <end position="295"/>
    </location>
</feature>
<comment type="catalytic activity">
    <reaction evidence="3">
        <text>thiosulfate + hydrogen cyanide = thiocyanate + sulfite + 2 H(+)</text>
        <dbReference type="Rhea" id="RHEA:16881"/>
        <dbReference type="ChEBI" id="CHEBI:15378"/>
        <dbReference type="ChEBI" id="CHEBI:17359"/>
        <dbReference type="ChEBI" id="CHEBI:18022"/>
        <dbReference type="ChEBI" id="CHEBI:18407"/>
        <dbReference type="ChEBI" id="CHEBI:33542"/>
        <dbReference type="EC" id="2.8.1.1"/>
    </reaction>
</comment>
<keyword evidence="4" id="KW-0812">Transmembrane</keyword>
<dbReference type="InterPro" id="IPR051126">
    <property type="entry name" value="Thiosulfate_sulfurtransferase"/>
</dbReference>
<dbReference type="CDD" id="cd01448">
    <property type="entry name" value="TST_Repeat_1"/>
    <property type="match status" value="1"/>
</dbReference>
<dbReference type="PANTHER" id="PTHR43855:SF1">
    <property type="entry name" value="THIOSULFATE SULFURTRANSFERASE"/>
    <property type="match status" value="1"/>
</dbReference>
<proteinExistence type="predicted"/>
<dbReference type="Gene3D" id="3.40.250.10">
    <property type="entry name" value="Rhodanese-like domain"/>
    <property type="match status" value="2"/>
</dbReference>
<evidence type="ECO:0000313" key="6">
    <source>
        <dbReference type="EMBL" id="BBH91820.1"/>
    </source>
</evidence>
<evidence type="ECO:0000256" key="4">
    <source>
        <dbReference type="SAM" id="Phobius"/>
    </source>
</evidence>
<keyword evidence="6" id="KW-0808">Transferase</keyword>
<dbReference type="AlphaFoldDB" id="A0A455SVX1"/>
<protein>
    <recommendedName>
        <fullName evidence="1">thiosulfate sulfurtransferase</fullName>
        <ecNumber evidence="1">2.8.1.1</ecNumber>
    </recommendedName>
</protein>
<gene>
    <name evidence="6" type="ORF">KTA_00190</name>
</gene>
<feature type="transmembrane region" description="Helical" evidence="4">
    <location>
        <begin position="251"/>
        <end position="273"/>
    </location>
</feature>